<name>A0ACB9J3Z1_9ASTR</name>
<reference evidence="1 2" key="2">
    <citation type="journal article" date="2022" name="Mol. Ecol. Resour.">
        <title>The genomes of chicory, endive, great burdock and yacon provide insights into Asteraceae paleo-polyploidization history and plant inulin production.</title>
        <authorList>
            <person name="Fan W."/>
            <person name="Wang S."/>
            <person name="Wang H."/>
            <person name="Wang A."/>
            <person name="Jiang F."/>
            <person name="Liu H."/>
            <person name="Zhao H."/>
            <person name="Xu D."/>
            <person name="Zhang Y."/>
        </authorList>
    </citation>
    <scope>NUCLEOTIDE SEQUENCE [LARGE SCALE GENOMIC DNA]</scope>
    <source>
        <strain evidence="2">cv. Yunnan</strain>
        <tissue evidence="1">Leaves</tissue>
    </source>
</reference>
<sequence>MGKTSSRKDESKHADRKFEKKLEFYSKVRETVALGAQKAIKKKKKLRTRQKKLKAYNLSSLAEFLPDLESSKQATPADFKVTSKSRQKLVMKETNQLKTVLNNPAFQADPLAALHQHLQNTQPVSDEKPTRKSEKGKKVKKNKKKKKKKGSKASTGSQSMEE</sequence>
<proteinExistence type="predicted"/>
<keyword evidence="2" id="KW-1185">Reference proteome</keyword>
<evidence type="ECO:0000313" key="1">
    <source>
        <dbReference type="EMBL" id="KAI3815229.1"/>
    </source>
</evidence>
<evidence type="ECO:0000313" key="2">
    <source>
        <dbReference type="Proteomes" id="UP001056120"/>
    </source>
</evidence>
<comment type="caution">
    <text evidence="1">The sequence shown here is derived from an EMBL/GenBank/DDBJ whole genome shotgun (WGS) entry which is preliminary data.</text>
</comment>
<reference evidence="2" key="1">
    <citation type="journal article" date="2022" name="Mol. Ecol. Resour.">
        <title>The genomes of chicory, endive, great burdock and yacon provide insights into Asteraceae palaeo-polyploidization history and plant inulin production.</title>
        <authorList>
            <person name="Fan W."/>
            <person name="Wang S."/>
            <person name="Wang H."/>
            <person name="Wang A."/>
            <person name="Jiang F."/>
            <person name="Liu H."/>
            <person name="Zhao H."/>
            <person name="Xu D."/>
            <person name="Zhang Y."/>
        </authorList>
    </citation>
    <scope>NUCLEOTIDE SEQUENCE [LARGE SCALE GENOMIC DNA]</scope>
    <source>
        <strain evidence="2">cv. Yunnan</strain>
    </source>
</reference>
<gene>
    <name evidence="1" type="ORF">L1987_14890</name>
</gene>
<organism evidence="1 2">
    <name type="scientific">Smallanthus sonchifolius</name>
    <dbReference type="NCBI Taxonomy" id="185202"/>
    <lineage>
        <taxon>Eukaryota</taxon>
        <taxon>Viridiplantae</taxon>
        <taxon>Streptophyta</taxon>
        <taxon>Embryophyta</taxon>
        <taxon>Tracheophyta</taxon>
        <taxon>Spermatophyta</taxon>
        <taxon>Magnoliopsida</taxon>
        <taxon>eudicotyledons</taxon>
        <taxon>Gunneridae</taxon>
        <taxon>Pentapetalae</taxon>
        <taxon>asterids</taxon>
        <taxon>campanulids</taxon>
        <taxon>Asterales</taxon>
        <taxon>Asteraceae</taxon>
        <taxon>Asteroideae</taxon>
        <taxon>Heliantheae alliance</taxon>
        <taxon>Millerieae</taxon>
        <taxon>Smallanthus</taxon>
    </lineage>
</organism>
<protein>
    <submittedName>
        <fullName evidence="1">Uncharacterized protein</fullName>
    </submittedName>
</protein>
<dbReference type="Proteomes" id="UP001056120">
    <property type="component" value="Linkage Group LG05"/>
</dbReference>
<dbReference type="EMBL" id="CM042022">
    <property type="protein sequence ID" value="KAI3815229.1"/>
    <property type="molecule type" value="Genomic_DNA"/>
</dbReference>
<accession>A0ACB9J3Z1</accession>